<protein>
    <submittedName>
        <fullName evidence="1">Phage terminase large subunit GpA-like protein</fullName>
    </submittedName>
</protein>
<gene>
    <name evidence="1" type="ORF">JOF56_003916</name>
</gene>
<sequence>MAICDVCGNDYWLTFEVRTAGGNVHTFDSFECAVTRLAPVCEHCECRILGHGVEVAGRFYCCAHCAREADSKLGAQIRDAVGVHPG</sequence>
<dbReference type="EMBL" id="JAGINW010000001">
    <property type="protein sequence ID" value="MBP2323531.1"/>
    <property type="molecule type" value="Genomic_DNA"/>
</dbReference>
<accession>A0ABS4TI72</accession>
<reference evidence="1 2" key="1">
    <citation type="submission" date="2021-03" db="EMBL/GenBank/DDBJ databases">
        <title>Sequencing the genomes of 1000 actinobacteria strains.</title>
        <authorList>
            <person name="Klenk H.-P."/>
        </authorList>
    </citation>
    <scope>NUCLEOTIDE SEQUENCE [LARGE SCALE GENOMIC DNA]</scope>
    <source>
        <strain evidence="1 2">DSM 46670</strain>
    </source>
</reference>
<organism evidence="1 2">
    <name type="scientific">Kibdelosporangium banguiense</name>
    <dbReference type="NCBI Taxonomy" id="1365924"/>
    <lineage>
        <taxon>Bacteria</taxon>
        <taxon>Bacillati</taxon>
        <taxon>Actinomycetota</taxon>
        <taxon>Actinomycetes</taxon>
        <taxon>Pseudonocardiales</taxon>
        <taxon>Pseudonocardiaceae</taxon>
        <taxon>Kibdelosporangium</taxon>
    </lineage>
</organism>
<comment type="caution">
    <text evidence="1">The sequence shown here is derived from an EMBL/GenBank/DDBJ whole genome shotgun (WGS) entry which is preliminary data.</text>
</comment>
<evidence type="ECO:0000313" key="2">
    <source>
        <dbReference type="Proteomes" id="UP001519332"/>
    </source>
</evidence>
<name>A0ABS4TI72_9PSEU</name>
<proteinExistence type="predicted"/>
<dbReference type="RefSeq" id="WP_209640060.1">
    <property type="nucleotide sequence ID" value="NZ_JAGINW010000001.1"/>
</dbReference>
<keyword evidence="2" id="KW-1185">Reference proteome</keyword>
<evidence type="ECO:0000313" key="1">
    <source>
        <dbReference type="EMBL" id="MBP2323531.1"/>
    </source>
</evidence>
<dbReference type="Proteomes" id="UP001519332">
    <property type="component" value="Unassembled WGS sequence"/>
</dbReference>